<dbReference type="GO" id="GO:0016616">
    <property type="term" value="F:oxidoreductase activity, acting on the CH-OH group of donors, NAD or NADP as acceptor"/>
    <property type="evidence" value="ECO:0007669"/>
    <property type="project" value="TreeGrafter"/>
</dbReference>
<dbReference type="InterPro" id="IPR020904">
    <property type="entry name" value="Sc_DH/Rdtase_CS"/>
</dbReference>
<dbReference type="Pfam" id="PF13561">
    <property type="entry name" value="adh_short_C2"/>
    <property type="match status" value="1"/>
</dbReference>
<dbReference type="SUPFAM" id="SSF51735">
    <property type="entry name" value="NAD(P)-binding Rossmann-fold domains"/>
    <property type="match status" value="1"/>
</dbReference>
<dbReference type="PRINTS" id="PR00080">
    <property type="entry name" value="SDRFAMILY"/>
</dbReference>
<evidence type="ECO:0000313" key="7">
    <source>
        <dbReference type="Proteomes" id="UP000559256"/>
    </source>
</evidence>
<dbReference type="Pfam" id="PF00106">
    <property type="entry name" value="adh_short"/>
    <property type="match status" value="1"/>
</dbReference>
<sequence length="329" mass="35177">MWSSISTHLHPQMSSQSSQARTLPNGKTAIVTGASRGIGRAIALRLARDGYNVTVSDIDLPAQREGLEGVCKEIREIRTGQDIGRDDGQRKWLCSILYCPNHKIDTGGSRSESSVASFHIGDVSKEEDVKRMVDEVVETYGGLDVMVANAGMNAGPGSVLDLPVEHFDTTFAINARGTFLCYKYAAIQMVKQLEGQGTERGRGSGKGGRIIGMSSIAGKDGAGRPQAIAYVGSKFAIRGITQAAAGELGKYGITVNALAPGLIDTENIRAHASETEKKNNWKPGEFFERFNKSVPLGYAGTPEDTASLVSYLVSDEAHFVTGQTVSFSV</sequence>
<evidence type="ECO:0000256" key="1">
    <source>
        <dbReference type="ARBA" id="ARBA00006484"/>
    </source>
</evidence>
<evidence type="ECO:0000256" key="4">
    <source>
        <dbReference type="RuleBase" id="RU000363"/>
    </source>
</evidence>
<evidence type="ECO:0000256" key="2">
    <source>
        <dbReference type="ARBA" id="ARBA00022857"/>
    </source>
</evidence>
<comment type="similarity">
    <text evidence="1 4">Belongs to the short-chain dehydrogenases/reductases (SDR) family.</text>
</comment>
<evidence type="ECO:0000256" key="5">
    <source>
        <dbReference type="SAM" id="MobiDB-lite"/>
    </source>
</evidence>
<dbReference type="OrthoDB" id="498125at2759"/>
<feature type="compositionally biased region" description="Polar residues" evidence="5">
    <location>
        <begin position="1"/>
        <end position="22"/>
    </location>
</feature>
<gene>
    <name evidence="6" type="ORF">D9758_011686</name>
</gene>
<dbReference type="InterPro" id="IPR002347">
    <property type="entry name" value="SDR_fam"/>
</dbReference>
<dbReference type="AlphaFoldDB" id="A0A8H5GDG9"/>
<dbReference type="Proteomes" id="UP000559256">
    <property type="component" value="Unassembled WGS sequence"/>
</dbReference>
<feature type="region of interest" description="Disordered" evidence="5">
    <location>
        <begin position="1"/>
        <end position="23"/>
    </location>
</feature>
<proteinExistence type="inferred from homology"/>
<evidence type="ECO:0000256" key="3">
    <source>
        <dbReference type="ARBA" id="ARBA00023002"/>
    </source>
</evidence>
<dbReference type="EMBL" id="JAACJM010000037">
    <property type="protein sequence ID" value="KAF5362725.1"/>
    <property type="molecule type" value="Genomic_DNA"/>
</dbReference>
<dbReference type="PANTHER" id="PTHR42760">
    <property type="entry name" value="SHORT-CHAIN DEHYDROGENASES/REDUCTASES FAMILY MEMBER"/>
    <property type="match status" value="1"/>
</dbReference>
<evidence type="ECO:0008006" key="8">
    <source>
        <dbReference type="Google" id="ProtNLM"/>
    </source>
</evidence>
<comment type="caution">
    <text evidence="6">The sequence shown here is derived from an EMBL/GenBank/DDBJ whole genome shotgun (WGS) entry which is preliminary data.</text>
</comment>
<dbReference type="InterPro" id="IPR036291">
    <property type="entry name" value="NAD(P)-bd_dom_sf"/>
</dbReference>
<dbReference type="PRINTS" id="PR00081">
    <property type="entry name" value="GDHRDH"/>
</dbReference>
<reference evidence="6 7" key="1">
    <citation type="journal article" date="2020" name="ISME J.">
        <title>Uncovering the hidden diversity of litter-decomposition mechanisms in mushroom-forming fungi.</title>
        <authorList>
            <person name="Floudas D."/>
            <person name="Bentzer J."/>
            <person name="Ahren D."/>
            <person name="Johansson T."/>
            <person name="Persson P."/>
            <person name="Tunlid A."/>
        </authorList>
    </citation>
    <scope>NUCLEOTIDE SEQUENCE [LARGE SCALE GENOMIC DNA]</scope>
    <source>
        <strain evidence="6 7">CBS 291.85</strain>
    </source>
</reference>
<evidence type="ECO:0000313" key="6">
    <source>
        <dbReference type="EMBL" id="KAF5362725.1"/>
    </source>
</evidence>
<keyword evidence="2" id="KW-0521">NADP</keyword>
<keyword evidence="3" id="KW-0560">Oxidoreductase</keyword>
<dbReference type="PANTHER" id="PTHR42760:SF133">
    <property type="entry name" value="3-OXOACYL-[ACYL-CARRIER-PROTEIN] REDUCTASE"/>
    <property type="match status" value="1"/>
</dbReference>
<organism evidence="6 7">
    <name type="scientific">Tetrapyrgos nigripes</name>
    <dbReference type="NCBI Taxonomy" id="182062"/>
    <lineage>
        <taxon>Eukaryota</taxon>
        <taxon>Fungi</taxon>
        <taxon>Dikarya</taxon>
        <taxon>Basidiomycota</taxon>
        <taxon>Agaricomycotina</taxon>
        <taxon>Agaricomycetes</taxon>
        <taxon>Agaricomycetidae</taxon>
        <taxon>Agaricales</taxon>
        <taxon>Marasmiineae</taxon>
        <taxon>Marasmiaceae</taxon>
        <taxon>Tetrapyrgos</taxon>
    </lineage>
</organism>
<dbReference type="PROSITE" id="PS00061">
    <property type="entry name" value="ADH_SHORT"/>
    <property type="match status" value="1"/>
</dbReference>
<name>A0A8H5GDG9_9AGAR</name>
<protein>
    <recommendedName>
        <fullName evidence="8">NAD(P)-binding protein</fullName>
    </recommendedName>
</protein>
<keyword evidence="7" id="KW-1185">Reference proteome</keyword>
<accession>A0A8H5GDG9</accession>
<dbReference type="Gene3D" id="3.40.50.720">
    <property type="entry name" value="NAD(P)-binding Rossmann-like Domain"/>
    <property type="match status" value="1"/>
</dbReference>